<feature type="compositionally biased region" description="Polar residues" evidence="1">
    <location>
        <begin position="95"/>
        <end position="107"/>
    </location>
</feature>
<dbReference type="Proteomes" id="UP001295423">
    <property type="component" value="Unassembled WGS sequence"/>
</dbReference>
<evidence type="ECO:0000256" key="1">
    <source>
        <dbReference type="SAM" id="MobiDB-lite"/>
    </source>
</evidence>
<evidence type="ECO:0000313" key="2">
    <source>
        <dbReference type="EMBL" id="CAJ1942050.1"/>
    </source>
</evidence>
<organism evidence="2 3">
    <name type="scientific">Cylindrotheca closterium</name>
    <dbReference type="NCBI Taxonomy" id="2856"/>
    <lineage>
        <taxon>Eukaryota</taxon>
        <taxon>Sar</taxon>
        <taxon>Stramenopiles</taxon>
        <taxon>Ochrophyta</taxon>
        <taxon>Bacillariophyta</taxon>
        <taxon>Bacillariophyceae</taxon>
        <taxon>Bacillariophycidae</taxon>
        <taxon>Bacillariales</taxon>
        <taxon>Bacillariaceae</taxon>
        <taxon>Cylindrotheca</taxon>
    </lineage>
</organism>
<dbReference type="EMBL" id="CAKOGP040001112">
    <property type="protein sequence ID" value="CAJ1942050.1"/>
    <property type="molecule type" value="Genomic_DNA"/>
</dbReference>
<evidence type="ECO:0000313" key="3">
    <source>
        <dbReference type="Proteomes" id="UP001295423"/>
    </source>
</evidence>
<sequence length="148" mass="16445">MSTSWSNYFFGGYRQKREDHSDVVDLLESVSQRDWSAADVDRKEVDDIVKRLRYRHPRTPPRQSRLSRHQDVVGQDEALQLNVLDSMNNMLPRASSNIKIDSSSMPNQGGELLRDFGGSVVSSKSDSSDGRSQGTDGSADDSFGTSSS</sequence>
<proteinExistence type="predicted"/>
<accession>A0AAD2CYG3</accession>
<comment type="caution">
    <text evidence="2">The sequence shown here is derived from an EMBL/GenBank/DDBJ whole genome shotgun (WGS) entry which is preliminary data.</text>
</comment>
<dbReference type="AlphaFoldDB" id="A0AAD2CYG3"/>
<protein>
    <submittedName>
        <fullName evidence="2">Uncharacterized protein</fullName>
    </submittedName>
</protein>
<keyword evidence="3" id="KW-1185">Reference proteome</keyword>
<reference evidence="2" key="1">
    <citation type="submission" date="2023-08" db="EMBL/GenBank/DDBJ databases">
        <authorList>
            <person name="Audoor S."/>
            <person name="Bilcke G."/>
        </authorList>
    </citation>
    <scope>NUCLEOTIDE SEQUENCE</scope>
</reference>
<gene>
    <name evidence="2" type="ORF">CYCCA115_LOCUS7753</name>
</gene>
<name>A0AAD2CYG3_9STRA</name>
<feature type="region of interest" description="Disordered" evidence="1">
    <location>
        <begin position="54"/>
        <end position="73"/>
    </location>
</feature>
<feature type="compositionally biased region" description="Low complexity" evidence="1">
    <location>
        <begin position="117"/>
        <end position="134"/>
    </location>
</feature>
<feature type="region of interest" description="Disordered" evidence="1">
    <location>
        <begin position="95"/>
        <end position="148"/>
    </location>
</feature>